<reference evidence="1 2" key="1">
    <citation type="submission" date="2019-03" db="EMBL/GenBank/DDBJ databases">
        <title>Deep-cultivation of Planctomycetes and their phenomic and genomic characterization uncovers novel biology.</title>
        <authorList>
            <person name="Wiegand S."/>
            <person name="Jogler M."/>
            <person name="Boedeker C."/>
            <person name="Pinto D."/>
            <person name="Vollmers J."/>
            <person name="Rivas-Marin E."/>
            <person name="Kohn T."/>
            <person name="Peeters S.H."/>
            <person name="Heuer A."/>
            <person name="Rast P."/>
            <person name="Oberbeckmann S."/>
            <person name="Bunk B."/>
            <person name="Jeske O."/>
            <person name="Meyerdierks A."/>
            <person name="Storesund J.E."/>
            <person name="Kallscheuer N."/>
            <person name="Luecker S."/>
            <person name="Lage O.M."/>
            <person name="Pohl T."/>
            <person name="Merkel B.J."/>
            <person name="Hornburger P."/>
            <person name="Mueller R.-W."/>
            <person name="Bruemmer F."/>
            <person name="Labrenz M."/>
            <person name="Spormann A.M."/>
            <person name="Op den Camp H."/>
            <person name="Overmann J."/>
            <person name="Amann R."/>
            <person name="Jetten M.S.M."/>
            <person name="Mascher T."/>
            <person name="Medema M.H."/>
            <person name="Devos D.P."/>
            <person name="Kaster A.-K."/>
            <person name="Ovreas L."/>
            <person name="Rohde M."/>
            <person name="Galperin M.Y."/>
            <person name="Jogler C."/>
        </authorList>
    </citation>
    <scope>NUCLEOTIDE SEQUENCE [LARGE SCALE GENOMIC DNA]</scope>
    <source>
        <strain evidence="1 2">Enr13</strain>
    </source>
</reference>
<name>A0A518I2X0_9BACT</name>
<gene>
    <name evidence="1" type="ORF">Enr13x_72760</name>
</gene>
<dbReference type="KEGG" id="snep:Enr13x_72760"/>
<evidence type="ECO:0000313" key="1">
    <source>
        <dbReference type="EMBL" id="QDV47367.1"/>
    </source>
</evidence>
<proteinExistence type="predicted"/>
<accession>A0A518I2X0</accession>
<dbReference type="AlphaFoldDB" id="A0A518I2X0"/>
<organism evidence="1 2">
    <name type="scientific">Stieleria neptunia</name>
    <dbReference type="NCBI Taxonomy" id="2527979"/>
    <lineage>
        <taxon>Bacteria</taxon>
        <taxon>Pseudomonadati</taxon>
        <taxon>Planctomycetota</taxon>
        <taxon>Planctomycetia</taxon>
        <taxon>Pirellulales</taxon>
        <taxon>Pirellulaceae</taxon>
        <taxon>Stieleria</taxon>
    </lineage>
</organism>
<evidence type="ECO:0000313" key="2">
    <source>
        <dbReference type="Proteomes" id="UP000319004"/>
    </source>
</evidence>
<dbReference type="Proteomes" id="UP000319004">
    <property type="component" value="Chromosome"/>
</dbReference>
<sequence length="31" mass="3492">MNRRMYGCAFIGEFLKAAQGESPSTDFYCVV</sequence>
<keyword evidence="2" id="KW-1185">Reference proteome</keyword>
<dbReference type="EMBL" id="CP037423">
    <property type="protein sequence ID" value="QDV47367.1"/>
    <property type="molecule type" value="Genomic_DNA"/>
</dbReference>
<protein>
    <submittedName>
        <fullName evidence="1">Uncharacterized protein</fullName>
    </submittedName>
</protein>